<dbReference type="EMBL" id="DF143594">
    <property type="protein sequence ID" value="GAA53795.1"/>
    <property type="molecule type" value="Genomic_DNA"/>
</dbReference>
<protein>
    <submittedName>
        <fullName evidence="1">Uncharacterized protein</fullName>
    </submittedName>
</protein>
<evidence type="ECO:0000313" key="2">
    <source>
        <dbReference type="Proteomes" id="UP000008909"/>
    </source>
</evidence>
<dbReference type="Proteomes" id="UP000008909">
    <property type="component" value="Unassembled WGS sequence"/>
</dbReference>
<name>G7YLG4_CLOSI</name>
<proteinExistence type="predicted"/>
<dbReference type="AlphaFoldDB" id="G7YLG4"/>
<organism evidence="1 2">
    <name type="scientific">Clonorchis sinensis</name>
    <name type="common">Chinese liver fluke</name>
    <dbReference type="NCBI Taxonomy" id="79923"/>
    <lineage>
        <taxon>Eukaryota</taxon>
        <taxon>Metazoa</taxon>
        <taxon>Spiralia</taxon>
        <taxon>Lophotrochozoa</taxon>
        <taxon>Platyhelminthes</taxon>
        <taxon>Trematoda</taxon>
        <taxon>Digenea</taxon>
        <taxon>Opisthorchiida</taxon>
        <taxon>Opisthorchiata</taxon>
        <taxon>Opisthorchiidae</taxon>
        <taxon>Clonorchis</taxon>
    </lineage>
</organism>
<keyword evidence="2" id="KW-1185">Reference proteome</keyword>
<sequence length="364" mass="41008">MRTRFTDYRFVLALRHYDAHCKSVYLEVDKSGVLTVKPANSKNYKVISKYDWTFRINTELTYAEQKSETRVQCFPPLVCGLTGIITPEQEDDRSNESGVNMNKILLQPIDAPASEATSEDDWTQEGRNRLRGVQRFSVNLGKHLKSIKRFGHRIQRAVRTPYPGSCGGLKECIPSYDHKHDFGDVSHVDSSFNKTFYGKYCGHGCMGRRSIKRGELRQTTFSVTSDMNSALYTFRPEGATYQNPGASGECAYARTWWLTVSLPNQMKIVSTTATAMKFYFVMSGKEWREPSIRASRVVAAVTALASFSTSFVVNKDHPVPNMVSIQCSDDVGSFGTSPYTSLCCVVRAHTADEKNRIRETINTD</sequence>
<gene>
    <name evidence="1" type="ORF">CLF_111170</name>
</gene>
<evidence type="ECO:0000313" key="1">
    <source>
        <dbReference type="EMBL" id="GAA53795.1"/>
    </source>
</evidence>
<reference evidence="1" key="1">
    <citation type="journal article" date="2011" name="Genome Biol.">
        <title>The draft genome of the carcinogenic human liver fluke Clonorchis sinensis.</title>
        <authorList>
            <person name="Wang X."/>
            <person name="Chen W."/>
            <person name="Huang Y."/>
            <person name="Sun J."/>
            <person name="Men J."/>
            <person name="Liu H."/>
            <person name="Luo F."/>
            <person name="Guo L."/>
            <person name="Lv X."/>
            <person name="Deng C."/>
            <person name="Zhou C."/>
            <person name="Fan Y."/>
            <person name="Li X."/>
            <person name="Huang L."/>
            <person name="Hu Y."/>
            <person name="Liang C."/>
            <person name="Hu X."/>
            <person name="Xu J."/>
            <person name="Yu X."/>
        </authorList>
    </citation>
    <scope>NUCLEOTIDE SEQUENCE [LARGE SCALE GENOMIC DNA]</scope>
    <source>
        <strain evidence="1">Henan</strain>
    </source>
</reference>
<reference key="2">
    <citation type="submission" date="2011-10" db="EMBL/GenBank/DDBJ databases">
        <title>The genome and transcriptome sequence of Clonorchis sinensis provide insights into the carcinogenic liver fluke.</title>
        <authorList>
            <person name="Wang X."/>
            <person name="Huang Y."/>
            <person name="Chen W."/>
            <person name="Liu H."/>
            <person name="Guo L."/>
            <person name="Chen Y."/>
            <person name="Luo F."/>
            <person name="Zhou W."/>
            <person name="Sun J."/>
            <person name="Mao Q."/>
            <person name="Liang P."/>
            <person name="Zhou C."/>
            <person name="Tian Y."/>
            <person name="Men J."/>
            <person name="Lv X."/>
            <person name="Huang L."/>
            <person name="Zhou J."/>
            <person name="Hu Y."/>
            <person name="Li R."/>
            <person name="Zhang F."/>
            <person name="Lei H."/>
            <person name="Li X."/>
            <person name="Hu X."/>
            <person name="Liang C."/>
            <person name="Xu J."/>
            <person name="Wu Z."/>
            <person name="Yu X."/>
        </authorList>
    </citation>
    <scope>NUCLEOTIDE SEQUENCE</scope>
    <source>
        <strain>Henan</strain>
    </source>
</reference>
<accession>G7YLG4</accession>